<comment type="caution">
    <text evidence="1">The sequence shown here is derived from an EMBL/GenBank/DDBJ whole genome shotgun (WGS) entry which is preliminary data.</text>
</comment>
<dbReference type="EMBL" id="JAUDFV010000151">
    <property type="protein sequence ID" value="KAL2719197.1"/>
    <property type="molecule type" value="Genomic_DNA"/>
</dbReference>
<reference evidence="1 2" key="1">
    <citation type="journal article" date="2024" name="Ann. Entomol. Soc. Am.">
        <title>Genomic analyses of the southern and eastern yellowjacket wasps (Hymenoptera: Vespidae) reveal evolutionary signatures of social life.</title>
        <authorList>
            <person name="Catto M.A."/>
            <person name="Caine P.B."/>
            <person name="Orr S.E."/>
            <person name="Hunt B.G."/>
            <person name="Goodisman M.A.D."/>
        </authorList>
    </citation>
    <scope>NUCLEOTIDE SEQUENCE [LARGE SCALE GENOMIC DNA]</scope>
    <source>
        <strain evidence="1">233</strain>
        <tissue evidence="1">Head and thorax</tissue>
    </source>
</reference>
<protein>
    <submittedName>
        <fullName evidence="1">Ras-interacting protein RIP3-like</fullName>
    </submittedName>
</protein>
<keyword evidence="2" id="KW-1185">Reference proteome</keyword>
<name>A0ABD2AFY2_VESSQ</name>
<dbReference type="Proteomes" id="UP001607302">
    <property type="component" value="Unassembled WGS sequence"/>
</dbReference>
<accession>A0ABD2AFY2</accession>
<dbReference type="AlphaFoldDB" id="A0ABD2AFY2"/>
<evidence type="ECO:0000313" key="2">
    <source>
        <dbReference type="Proteomes" id="UP001607302"/>
    </source>
</evidence>
<organism evidence="1 2">
    <name type="scientific">Vespula squamosa</name>
    <name type="common">Southern yellow jacket</name>
    <name type="synonym">Wasp</name>
    <dbReference type="NCBI Taxonomy" id="30214"/>
    <lineage>
        <taxon>Eukaryota</taxon>
        <taxon>Metazoa</taxon>
        <taxon>Ecdysozoa</taxon>
        <taxon>Arthropoda</taxon>
        <taxon>Hexapoda</taxon>
        <taxon>Insecta</taxon>
        <taxon>Pterygota</taxon>
        <taxon>Neoptera</taxon>
        <taxon>Endopterygota</taxon>
        <taxon>Hymenoptera</taxon>
        <taxon>Apocrita</taxon>
        <taxon>Aculeata</taxon>
        <taxon>Vespoidea</taxon>
        <taxon>Vespidae</taxon>
        <taxon>Vespinae</taxon>
        <taxon>Vespula</taxon>
    </lineage>
</organism>
<sequence>MCKHHKLKLKNHKSNVSEVEIELNIMRNTPIELMYTSFILSHDSSKCKLLKKVLYKVVRFQYNDQINRLTNKETEQVTEGLSDKVITSLLPSNYQT</sequence>
<proteinExistence type="predicted"/>
<evidence type="ECO:0000313" key="1">
    <source>
        <dbReference type="EMBL" id="KAL2719197.1"/>
    </source>
</evidence>
<gene>
    <name evidence="1" type="ORF">V1478_011616</name>
</gene>